<dbReference type="Gene3D" id="3.40.109.10">
    <property type="entry name" value="NADH Oxidase"/>
    <property type="match status" value="1"/>
</dbReference>
<sequence length="261" mass="29323">MHSDTTHIGWRRDQQQLAYLFHAQSVFGEYEFLMHRSRLASLQKQTPRLGLELRAVKQFVSVPAIKLHTPRNPDEFPVPAGMEPCLGLLAQFHRLRSSGGAASGDALAIGKELQIPPQHLDQLEVYFLFKCGRSGQDYLFYLHTCKAELQLLQSNPAEPLTRYMPPYASEEWHEDSRAWTGVVLCTANLQRAGMLFGDRGYRVCFLEAGRMTEQLRLCAEQSDGVTATHVAVFYDRAIHSLLGIDGVTEVCTSSLILTASR</sequence>
<protein>
    <submittedName>
        <fullName evidence="1">Uncharacterized protein</fullName>
    </submittedName>
</protein>
<organism evidence="1 2">
    <name type="scientific">Paenibacillus chartarius</name>
    <dbReference type="NCBI Taxonomy" id="747481"/>
    <lineage>
        <taxon>Bacteria</taxon>
        <taxon>Bacillati</taxon>
        <taxon>Bacillota</taxon>
        <taxon>Bacilli</taxon>
        <taxon>Bacillales</taxon>
        <taxon>Paenibacillaceae</taxon>
        <taxon>Paenibacillus</taxon>
    </lineage>
</organism>
<evidence type="ECO:0000313" key="2">
    <source>
        <dbReference type="Proteomes" id="UP001589776"/>
    </source>
</evidence>
<keyword evidence="2" id="KW-1185">Reference proteome</keyword>
<dbReference type="RefSeq" id="WP_377473520.1">
    <property type="nucleotide sequence ID" value="NZ_JBHLWN010000105.1"/>
</dbReference>
<dbReference type="Proteomes" id="UP001589776">
    <property type="component" value="Unassembled WGS sequence"/>
</dbReference>
<dbReference type="EMBL" id="JBHLWN010000105">
    <property type="protein sequence ID" value="MFC0215893.1"/>
    <property type="molecule type" value="Genomic_DNA"/>
</dbReference>
<reference evidence="1 2" key="1">
    <citation type="submission" date="2024-09" db="EMBL/GenBank/DDBJ databases">
        <authorList>
            <person name="Sun Q."/>
            <person name="Mori K."/>
        </authorList>
    </citation>
    <scope>NUCLEOTIDE SEQUENCE [LARGE SCALE GENOMIC DNA]</scope>
    <source>
        <strain evidence="1 2">CCM 7759</strain>
    </source>
</reference>
<name>A0ABV6DTB3_9BACL</name>
<gene>
    <name evidence="1" type="ORF">ACFFK0_26195</name>
</gene>
<proteinExistence type="predicted"/>
<comment type="caution">
    <text evidence="1">The sequence shown here is derived from an EMBL/GenBank/DDBJ whole genome shotgun (WGS) entry which is preliminary data.</text>
</comment>
<evidence type="ECO:0000313" key="1">
    <source>
        <dbReference type="EMBL" id="MFC0215893.1"/>
    </source>
</evidence>
<accession>A0ABV6DTB3</accession>
<dbReference type="InterPro" id="IPR000415">
    <property type="entry name" value="Nitroreductase-like"/>
</dbReference>